<dbReference type="Gene3D" id="3.30.40.10">
    <property type="entry name" value="Zinc/RING finger domain, C3HC4 (zinc finger)"/>
    <property type="match status" value="1"/>
</dbReference>
<name>A0A6T7FCL6_9STRA</name>
<feature type="region of interest" description="Disordered" evidence="8">
    <location>
        <begin position="519"/>
        <end position="543"/>
    </location>
</feature>
<sequence length="893" mass="102178">MAGTKNSGEEAPLLHPSASDSDVDADVDVPLTTMTNEGRVPSKKRSAKNENDEDPPNIKKRSTRSRTPVKKYAPPPSSLTKQKSSKAKSTDSVGKTEGHEAAGSTIEDNTICGNDDEASEDTKKIAKDDKETISCPHCQKTFSSVPGLKYHVEKKVCLRTKKANGDEAGHLEIKESVMEKPKRESQAKGKKKKSTHTCPRCNKIFGNMFGFNYHTRKNVCVSVSKGNAATGENNEMSDELKPCPHCGQTFKSLLGLKYHLQNNVCSSDGRIRPGSILQSVSALSEGDRFVTKWGVVEVVSDPYTTPLVEIKMTEASWKEKRRQKKKLESKAKQKEKRFWVNAAGNRLRRLMLQNLYLAAGSSPNIRQNEIWKAYHGHYTPPEQSEYTPSQTEQNEGFVEGADRIVECIFVSDERQKVYDLESKNNSEDVLSSRKSTVDLVSASPTRLYLPRRDLCHHYTAVKPVFCCSKCGQDFISRPREHVRENVCEERAKREAEKRQEVVEQVDELVRTRWTRVENRKAKDRDKSHQQTIKKIKKEPPRDLFPSMYPQVFESLGFRFGSIEKNSNSRERLRKQVREMKLKAKEQAQNIRRRIREKLKLHNAAPNRRSNAKKRKKEDTVEENECSPPKRRQRRQHDVTPLKEEMIQLPPKDLLCDVIIDVSVFSDEIDKGRYPTIQRFYGNHEDTCNICRNEESGRLYKCAVCSNSQHIPCMLTVAFLRNPDPSPDDDFFCVDCIRTIVRRRERAEQRIIEKQQKVMLEESGEVNRLAHHDSKEEKERKTPVCPQGGPGGLLCCKECSTLYERHMLTLSFDIERKNVEKEAKQLQELIELAEHAQCRLRQMLEESEANKKRRRYLLLEKDSDEIETDDRVSEVNEPGIEGKTSLTKEGSGSP</sequence>
<dbReference type="SUPFAM" id="SSF57903">
    <property type="entry name" value="FYVE/PHD zinc finger"/>
    <property type="match status" value="1"/>
</dbReference>
<proteinExistence type="predicted"/>
<dbReference type="PANTHER" id="PTHR24406">
    <property type="entry name" value="TRANSCRIPTIONAL REPRESSOR CTCFL-RELATED"/>
    <property type="match status" value="1"/>
</dbReference>
<dbReference type="InterPro" id="IPR001965">
    <property type="entry name" value="Znf_PHD"/>
</dbReference>
<feature type="domain" description="Zinc finger PHD-type" evidence="9">
    <location>
        <begin position="686"/>
        <end position="736"/>
    </location>
</feature>
<feature type="coiled-coil region" evidence="7">
    <location>
        <begin position="815"/>
        <end position="845"/>
    </location>
</feature>
<keyword evidence="2" id="KW-0479">Metal-binding</keyword>
<evidence type="ECO:0000256" key="4">
    <source>
        <dbReference type="ARBA" id="ARBA00022771"/>
    </source>
</evidence>
<gene>
    <name evidence="11" type="ORF">ASEP1449_LOCUS2899</name>
    <name evidence="12" type="ORF">ASEP1449_LOCUS2900</name>
</gene>
<feature type="domain" description="C2H2-type" evidence="10">
    <location>
        <begin position="241"/>
        <end position="261"/>
    </location>
</feature>
<keyword evidence="6" id="KW-0539">Nucleus</keyword>
<feature type="compositionally biased region" description="Basic and acidic residues" evidence="8">
    <location>
        <begin position="175"/>
        <end position="187"/>
    </location>
</feature>
<feature type="domain" description="C2H2-type" evidence="10">
    <location>
        <begin position="196"/>
        <end position="216"/>
    </location>
</feature>
<dbReference type="InterPro" id="IPR050888">
    <property type="entry name" value="ZnF_C2H2-type_TF"/>
</dbReference>
<evidence type="ECO:0000256" key="7">
    <source>
        <dbReference type="SAM" id="Coils"/>
    </source>
</evidence>
<evidence type="ECO:0000256" key="6">
    <source>
        <dbReference type="ARBA" id="ARBA00023242"/>
    </source>
</evidence>
<evidence type="ECO:0000313" key="12">
    <source>
        <dbReference type="EMBL" id="CAD9811076.1"/>
    </source>
</evidence>
<comment type="subcellular location">
    <subcellularLocation>
        <location evidence="1">Nucleus</location>
    </subcellularLocation>
</comment>
<keyword evidence="5" id="KW-0862">Zinc</keyword>
<dbReference type="EMBL" id="HBHQ01004361">
    <property type="protein sequence ID" value="CAD9811076.1"/>
    <property type="molecule type" value="Transcribed_RNA"/>
</dbReference>
<dbReference type="GO" id="GO:0005634">
    <property type="term" value="C:nucleus"/>
    <property type="evidence" value="ECO:0007669"/>
    <property type="project" value="UniProtKB-SubCell"/>
</dbReference>
<feature type="region of interest" description="Disordered" evidence="8">
    <location>
        <begin position="175"/>
        <end position="196"/>
    </location>
</feature>
<feature type="compositionally biased region" description="Polar residues" evidence="8">
    <location>
        <begin position="883"/>
        <end position="893"/>
    </location>
</feature>
<keyword evidence="7" id="KW-0175">Coiled coil</keyword>
<dbReference type="GO" id="GO:0008270">
    <property type="term" value="F:zinc ion binding"/>
    <property type="evidence" value="ECO:0007669"/>
    <property type="project" value="UniProtKB-KW"/>
</dbReference>
<dbReference type="AlphaFoldDB" id="A0A6T7FCL6"/>
<accession>A0A6T7FCL6</accession>
<reference evidence="11" key="1">
    <citation type="submission" date="2021-01" db="EMBL/GenBank/DDBJ databases">
        <authorList>
            <person name="Corre E."/>
            <person name="Pelletier E."/>
            <person name="Niang G."/>
            <person name="Scheremetjew M."/>
            <person name="Finn R."/>
            <person name="Kale V."/>
            <person name="Holt S."/>
            <person name="Cochrane G."/>
            <person name="Meng A."/>
            <person name="Brown T."/>
            <person name="Cohen L."/>
        </authorList>
    </citation>
    <scope>NUCLEOTIDE SEQUENCE</scope>
    <source>
        <strain evidence="11">CCMP2084</strain>
    </source>
</reference>
<evidence type="ECO:0000256" key="3">
    <source>
        <dbReference type="ARBA" id="ARBA00022737"/>
    </source>
</evidence>
<protein>
    <recommendedName>
        <fullName evidence="13">C2H2-type domain-containing protein</fullName>
    </recommendedName>
</protein>
<keyword evidence="3" id="KW-0677">Repeat</keyword>
<evidence type="ECO:0000256" key="8">
    <source>
        <dbReference type="SAM" id="MobiDB-lite"/>
    </source>
</evidence>
<evidence type="ECO:0000256" key="1">
    <source>
        <dbReference type="ARBA" id="ARBA00004123"/>
    </source>
</evidence>
<dbReference type="EMBL" id="HBHQ01004360">
    <property type="protein sequence ID" value="CAD9811075.1"/>
    <property type="molecule type" value="Transcribed_RNA"/>
</dbReference>
<dbReference type="Gene3D" id="3.30.160.60">
    <property type="entry name" value="Classic Zinc Finger"/>
    <property type="match status" value="1"/>
</dbReference>
<dbReference type="SMART" id="SM00249">
    <property type="entry name" value="PHD"/>
    <property type="match status" value="1"/>
</dbReference>
<evidence type="ECO:0000259" key="10">
    <source>
        <dbReference type="SMART" id="SM00355"/>
    </source>
</evidence>
<evidence type="ECO:0000256" key="2">
    <source>
        <dbReference type="ARBA" id="ARBA00022723"/>
    </source>
</evidence>
<feature type="region of interest" description="Disordered" evidence="8">
    <location>
        <begin position="865"/>
        <end position="893"/>
    </location>
</feature>
<dbReference type="InterPro" id="IPR013087">
    <property type="entry name" value="Znf_C2H2_type"/>
</dbReference>
<evidence type="ECO:0000313" key="11">
    <source>
        <dbReference type="EMBL" id="CAD9811075.1"/>
    </source>
</evidence>
<feature type="domain" description="C2H2-type" evidence="10">
    <location>
        <begin position="133"/>
        <end position="153"/>
    </location>
</feature>
<feature type="region of interest" description="Disordered" evidence="8">
    <location>
        <begin position="595"/>
        <end position="639"/>
    </location>
</feature>
<feature type="region of interest" description="Disordered" evidence="8">
    <location>
        <begin position="1"/>
        <end position="117"/>
    </location>
</feature>
<dbReference type="InterPro" id="IPR011011">
    <property type="entry name" value="Znf_FYVE_PHD"/>
</dbReference>
<feature type="compositionally biased region" description="Basic and acidic residues" evidence="8">
    <location>
        <begin position="519"/>
        <end position="528"/>
    </location>
</feature>
<organism evidence="11">
    <name type="scientific">Attheya septentrionalis</name>
    <dbReference type="NCBI Taxonomy" id="420275"/>
    <lineage>
        <taxon>Eukaryota</taxon>
        <taxon>Sar</taxon>
        <taxon>Stramenopiles</taxon>
        <taxon>Ochrophyta</taxon>
        <taxon>Bacillariophyta</taxon>
        <taxon>Coscinodiscophyceae</taxon>
        <taxon>Chaetocerotophycidae</taxon>
        <taxon>Chaetocerotales</taxon>
        <taxon>Attheyaceae</taxon>
        <taxon>Attheya</taxon>
    </lineage>
</organism>
<dbReference type="SMART" id="SM00355">
    <property type="entry name" value="ZnF_C2H2"/>
    <property type="match status" value="3"/>
</dbReference>
<feature type="compositionally biased region" description="Basic residues" evidence="8">
    <location>
        <begin position="58"/>
        <end position="69"/>
    </location>
</feature>
<evidence type="ECO:0000256" key="5">
    <source>
        <dbReference type="ARBA" id="ARBA00022833"/>
    </source>
</evidence>
<evidence type="ECO:0000259" key="9">
    <source>
        <dbReference type="SMART" id="SM00249"/>
    </source>
</evidence>
<evidence type="ECO:0008006" key="13">
    <source>
        <dbReference type="Google" id="ProtNLM"/>
    </source>
</evidence>
<keyword evidence="4" id="KW-0863">Zinc-finger</keyword>
<dbReference type="InterPro" id="IPR013083">
    <property type="entry name" value="Znf_RING/FYVE/PHD"/>
</dbReference>